<dbReference type="RefSeq" id="XP_002769101.1">
    <property type="nucleotide sequence ID" value="XM_002769055.1"/>
</dbReference>
<organism evidence="3">
    <name type="scientific">Perkinsus marinus (strain ATCC 50983 / TXsc)</name>
    <dbReference type="NCBI Taxonomy" id="423536"/>
    <lineage>
        <taxon>Eukaryota</taxon>
        <taxon>Sar</taxon>
        <taxon>Alveolata</taxon>
        <taxon>Perkinsozoa</taxon>
        <taxon>Perkinsea</taxon>
        <taxon>Perkinsida</taxon>
        <taxon>Perkinsidae</taxon>
        <taxon>Perkinsus</taxon>
    </lineage>
</organism>
<reference evidence="2 3" key="1">
    <citation type="submission" date="2008-07" db="EMBL/GenBank/DDBJ databases">
        <authorList>
            <person name="El-Sayed N."/>
            <person name="Caler E."/>
            <person name="Inman J."/>
            <person name="Amedeo P."/>
            <person name="Hass B."/>
            <person name="Wortman J."/>
        </authorList>
    </citation>
    <scope>NUCLEOTIDE SEQUENCE [LARGE SCALE GENOMIC DNA]</scope>
    <source>
        <strain evidence="3">ATCC 50983 / TXsc</strain>
    </source>
</reference>
<keyword evidence="1" id="KW-1133">Transmembrane helix</keyword>
<feature type="non-terminal residue" evidence="2">
    <location>
        <position position="91"/>
    </location>
</feature>
<proteinExistence type="predicted"/>
<evidence type="ECO:0000313" key="3">
    <source>
        <dbReference type="Proteomes" id="UP000007800"/>
    </source>
</evidence>
<accession>C5LN74</accession>
<keyword evidence="1" id="KW-0472">Membrane</keyword>
<evidence type="ECO:0000256" key="1">
    <source>
        <dbReference type="SAM" id="Phobius"/>
    </source>
</evidence>
<dbReference type="AlphaFoldDB" id="C5LN74"/>
<keyword evidence="1" id="KW-0812">Transmembrane</keyword>
<dbReference type="EMBL" id="GG683703">
    <property type="protein sequence ID" value="EER01819.1"/>
    <property type="molecule type" value="Genomic_DNA"/>
</dbReference>
<dbReference type="GeneID" id="9040429"/>
<feature type="transmembrane region" description="Helical" evidence="1">
    <location>
        <begin position="44"/>
        <end position="65"/>
    </location>
</feature>
<evidence type="ECO:0000313" key="2">
    <source>
        <dbReference type="EMBL" id="EER01819.1"/>
    </source>
</evidence>
<gene>
    <name evidence="2" type="ORF">Pmar_PMAR004982</name>
</gene>
<dbReference type="InParanoid" id="C5LN74"/>
<dbReference type="Proteomes" id="UP000007800">
    <property type="component" value="Unassembled WGS sequence"/>
</dbReference>
<name>C5LN74_PERM5</name>
<keyword evidence="3" id="KW-1185">Reference proteome</keyword>
<feature type="transmembrane region" description="Helical" evidence="1">
    <location>
        <begin position="12"/>
        <end position="32"/>
    </location>
</feature>
<protein>
    <submittedName>
        <fullName evidence="2">Uncharacterized protein</fullName>
    </submittedName>
</protein>
<dbReference type="OrthoDB" id="377733at2759"/>
<sequence>MVLTVILFGNELITSSLVAVAFTSLVISELLNVASEVHPNWHPLMIVAELLSIVIYVYSIFILRSNFDLDTIFSIDFLWKVAVITAVSWIP</sequence>